<feature type="region of interest" description="Disordered" evidence="1">
    <location>
        <begin position="34"/>
        <end position="191"/>
    </location>
</feature>
<protein>
    <recommendedName>
        <fullName evidence="4">DUF4352 domain-containing protein</fullName>
    </recommendedName>
</protein>
<sequence length="313" mass="31443">MPTDQSTRTTGTARPLGRRLTGVAVAVAMTATLSGCGTISIGGSGETTASESSTTSGASVEPTTASSTDTASSAPSSTSSPSGSSSSAEPTSQGSVSSDADPSPSSGEETWGSSSAASGSSASRDASPSSGESSREWKGSSSSGSESGSESASESASEESSGSSGQDDGSTPADARGRVVESPGIPHRGEAYRWPSGLVVHVSEGESYFPSLAAAGTEGYSDFMRYEITLTNRSHEAFRLSDLRIGGQSGGDKASPVYDSGNGINSLPASKLEVGQTTSFPVAFGVRDPEDTVLDVVQAFDLSDRVVFLQPAK</sequence>
<dbReference type="EMBL" id="FYEZ01000001">
    <property type="protein sequence ID" value="SNC61060.1"/>
    <property type="molecule type" value="Genomic_DNA"/>
</dbReference>
<accession>A0A212T5B5</accession>
<feature type="region of interest" description="Disordered" evidence="1">
    <location>
        <begin position="1"/>
        <end position="20"/>
    </location>
</feature>
<evidence type="ECO:0000313" key="2">
    <source>
        <dbReference type="EMBL" id="SNC61060.1"/>
    </source>
</evidence>
<feature type="compositionally biased region" description="Polar residues" evidence="1">
    <location>
        <begin position="1"/>
        <end position="12"/>
    </location>
</feature>
<dbReference type="Proteomes" id="UP000198122">
    <property type="component" value="Unassembled WGS sequence"/>
</dbReference>
<evidence type="ECO:0000256" key="1">
    <source>
        <dbReference type="SAM" id="MobiDB-lite"/>
    </source>
</evidence>
<dbReference type="AlphaFoldDB" id="A0A212T5B5"/>
<feature type="compositionally biased region" description="Low complexity" evidence="1">
    <location>
        <begin position="139"/>
        <end position="165"/>
    </location>
</feature>
<gene>
    <name evidence="2" type="ORF">SAMN05445756_0405</name>
</gene>
<evidence type="ECO:0008006" key="4">
    <source>
        <dbReference type="Google" id="ProtNLM"/>
    </source>
</evidence>
<reference evidence="2 3" key="1">
    <citation type="submission" date="2017-06" db="EMBL/GenBank/DDBJ databases">
        <authorList>
            <person name="Kim H.J."/>
            <person name="Triplett B.A."/>
        </authorList>
    </citation>
    <scope>NUCLEOTIDE SEQUENCE [LARGE SCALE GENOMIC DNA]</scope>
    <source>
        <strain evidence="2 3">DSM 22179</strain>
    </source>
</reference>
<keyword evidence="3" id="KW-1185">Reference proteome</keyword>
<feature type="compositionally biased region" description="Low complexity" evidence="1">
    <location>
        <begin position="46"/>
        <end position="132"/>
    </location>
</feature>
<evidence type="ECO:0000313" key="3">
    <source>
        <dbReference type="Proteomes" id="UP000198122"/>
    </source>
</evidence>
<organism evidence="2 3">
    <name type="scientific">Kytococcus aerolatus</name>
    <dbReference type="NCBI Taxonomy" id="592308"/>
    <lineage>
        <taxon>Bacteria</taxon>
        <taxon>Bacillati</taxon>
        <taxon>Actinomycetota</taxon>
        <taxon>Actinomycetes</taxon>
        <taxon>Micrococcales</taxon>
        <taxon>Kytococcaceae</taxon>
        <taxon>Kytococcus</taxon>
    </lineage>
</organism>
<proteinExistence type="predicted"/>
<name>A0A212T5B5_9MICO</name>